<dbReference type="PATRIC" id="fig|452652.3.peg.6419"/>
<feature type="binding site" evidence="10">
    <location>
        <position position="110"/>
    </location>
    <ligand>
        <name>L-glutamate</name>
        <dbReference type="ChEBI" id="CHEBI:29985"/>
    </ligand>
</feature>
<dbReference type="EMBL" id="AP010968">
    <property type="protein sequence ID" value="BAJ32157.1"/>
    <property type="molecule type" value="Genomic_DNA"/>
</dbReference>
<dbReference type="GO" id="GO:0006751">
    <property type="term" value="P:glutathione catabolic process"/>
    <property type="evidence" value="ECO:0007669"/>
    <property type="project" value="UniProtKB-UniRule"/>
</dbReference>
<dbReference type="Gene3D" id="3.60.20.40">
    <property type="match status" value="1"/>
</dbReference>
<dbReference type="AlphaFoldDB" id="E4N1X3"/>
<comment type="catalytic activity">
    <reaction evidence="2 11">
        <text>glutathione + H2O = L-cysteinylglycine + L-glutamate</text>
        <dbReference type="Rhea" id="RHEA:28807"/>
        <dbReference type="ChEBI" id="CHEBI:15377"/>
        <dbReference type="ChEBI" id="CHEBI:29985"/>
        <dbReference type="ChEBI" id="CHEBI:57925"/>
        <dbReference type="ChEBI" id="CHEBI:61694"/>
        <dbReference type="EC" id="3.4.19.13"/>
    </reaction>
</comment>
<dbReference type="GO" id="GO:0006750">
    <property type="term" value="P:glutathione biosynthetic process"/>
    <property type="evidence" value="ECO:0007669"/>
    <property type="project" value="UniProtKB-KW"/>
</dbReference>
<dbReference type="InterPro" id="IPR000101">
    <property type="entry name" value="GGT_peptidase"/>
</dbReference>
<evidence type="ECO:0000256" key="6">
    <source>
        <dbReference type="ARBA" id="ARBA00023145"/>
    </source>
</evidence>
<dbReference type="PANTHER" id="PTHR43199:SF1">
    <property type="entry name" value="GLUTATHIONE HYDROLASE PROENZYME"/>
    <property type="match status" value="1"/>
</dbReference>
<dbReference type="KEGG" id="ksk:KSE_63980"/>
<evidence type="ECO:0000256" key="10">
    <source>
        <dbReference type="PIRSR" id="PIRSR600101-2"/>
    </source>
</evidence>
<evidence type="ECO:0000256" key="2">
    <source>
        <dbReference type="ARBA" id="ARBA00001089"/>
    </source>
</evidence>
<dbReference type="InterPro" id="IPR043137">
    <property type="entry name" value="GGT_ssub_C"/>
</dbReference>
<comment type="similarity">
    <text evidence="3 11">Belongs to the gamma-glutamyltransferase family.</text>
</comment>
<dbReference type="SUPFAM" id="SSF56235">
    <property type="entry name" value="N-terminal nucleophile aminohydrolases (Ntn hydrolases)"/>
    <property type="match status" value="1"/>
</dbReference>
<keyword evidence="6 11" id="KW-0865">Zymogen</keyword>
<comment type="catalytic activity">
    <reaction evidence="8 11">
        <text>an N-terminal (5-L-glutamyl)-[peptide] + an alpha-amino acid = 5-L-glutamyl amino acid + an N-terminal L-alpha-aminoacyl-[peptide]</text>
        <dbReference type="Rhea" id="RHEA:23904"/>
        <dbReference type="Rhea" id="RHEA-COMP:9780"/>
        <dbReference type="Rhea" id="RHEA-COMP:9795"/>
        <dbReference type="ChEBI" id="CHEBI:77644"/>
        <dbReference type="ChEBI" id="CHEBI:78597"/>
        <dbReference type="ChEBI" id="CHEBI:78599"/>
        <dbReference type="ChEBI" id="CHEBI:78608"/>
        <dbReference type="EC" id="2.3.2.2"/>
    </reaction>
</comment>
<dbReference type="GO" id="GO:0103068">
    <property type="term" value="F:leukotriene C4 gamma-glutamyl transferase activity"/>
    <property type="evidence" value="ECO:0007669"/>
    <property type="project" value="UniProtKB-EC"/>
</dbReference>
<evidence type="ECO:0000256" key="11">
    <source>
        <dbReference type="RuleBase" id="RU368036"/>
    </source>
</evidence>
<evidence type="ECO:0000256" key="3">
    <source>
        <dbReference type="ARBA" id="ARBA00009381"/>
    </source>
</evidence>
<evidence type="ECO:0000256" key="1">
    <source>
        <dbReference type="ARBA" id="ARBA00001049"/>
    </source>
</evidence>
<dbReference type="InterPro" id="IPR051792">
    <property type="entry name" value="GGT_bact"/>
</dbReference>
<sequence length="598" mass="61881">MRTRARLVPVLALVTATGLLGAAAPAQAGQAPPGKQPVAAGWGGAVSSVDADATAAGLEVLRRGGNAVDAAVATAAALGVTEPYSAGIGGGGYFVHYDARTGRVETIDGRETASRTADAALFQENGTPIPFADAVTSGLSVGVPGTAATWEQALRRWGSRSLDEVLKPAERIADRGFTVDQTFRDQTAANQSRFQDFPASRALFLPGGQLPVVGTAFRNPELAATYRELGRRGTDALYRGPIGADVVRTLQHPPVDPASGRTARPGKVDAADLAAYRVRFQEPTHVSYRGLDVYGPAPSSSGGTTVGEALNVLAAGRAADLTDPAQYDHRYLEASRIAFADRNRWVGDPSAVQVPTRQLLDPAYAASRACLIDPAHALTSPLAPGDPYHPAPCATAGPAVAEPYEGQSTTHLTVADRWGNVVAYTLTIEQTGGSGITVPGRGFLLNNELTDFDFAPLTPGVPDPNLPGPGKRPRSSISPTVVLKDGKPYLALGSPGGATIITTVLQVLTGRVDRGLSLEQAIAAPRASQRNTAATQAEPAFLASPEAARLKELGHVFASVPEIGAATGVERLPDGRWLAAAEPVRRGGGAAGVVRPTG</sequence>
<feature type="binding site" evidence="10">
    <location>
        <position position="451"/>
    </location>
    <ligand>
        <name>L-glutamate</name>
        <dbReference type="ChEBI" id="CHEBI:29985"/>
    </ligand>
</feature>
<keyword evidence="7 11" id="KW-0012">Acyltransferase</keyword>
<reference evidence="13 14" key="1">
    <citation type="journal article" date="2010" name="DNA Res.">
        <title>Genome sequence of Kitasatospora setae NBRC 14216T: an evolutionary snapshot of the family Streptomycetaceae.</title>
        <authorList>
            <person name="Ichikawa N."/>
            <person name="Oguchi A."/>
            <person name="Ikeda H."/>
            <person name="Ishikawa J."/>
            <person name="Kitani S."/>
            <person name="Watanabe Y."/>
            <person name="Nakamura S."/>
            <person name="Katano Y."/>
            <person name="Kishi E."/>
            <person name="Sasagawa M."/>
            <person name="Ankai A."/>
            <person name="Fukui S."/>
            <person name="Hashimoto Y."/>
            <person name="Kamata S."/>
            <person name="Otoguro M."/>
            <person name="Tanikawa S."/>
            <person name="Nihira T."/>
            <person name="Horinouchi S."/>
            <person name="Ohnishi Y."/>
            <person name="Hayakawa M."/>
            <person name="Kuzuyama T."/>
            <person name="Arisawa A."/>
            <person name="Nomoto F."/>
            <person name="Miura H."/>
            <person name="Takahashi Y."/>
            <person name="Fujita N."/>
        </authorList>
    </citation>
    <scope>NUCLEOTIDE SEQUENCE [LARGE SCALE GENOMIC DNA]</scope>
    <source>
        <strain evidence="14">ATCC 33774 / DSM 43861 / JCM 3304 / KCC A-0304 / NBRC 14216 / KM-6054</strain>
    </source>
</reference>
<protein>
    <recommendedName>
        <fullName evidence="11">Glutathione hydrolase proenzyme</fullName>
        <ecNumber evidence="11">2.3.2.2</ecNumber>
        <ecNumber evidence="11">3.4.19.13</ecNumber>
    </recommendedName>
    <component>
        <recommendedName>
            <fullName evidence="11">Glutathione hydrolase large chain</fullName>
        </recommendedName>
    </component>
    <component>
        <recommendedName>
            <fullName evidence="11">Glutathione hydrolase small chain</fullName>
        </recommendedName>
    </component>
</protein>
<evidence type="ECO:0000256" key="4">
    <source>
        <dbReference type="ARBA" id="ARBA00022679"/>
    </source>
</evidence>
<proteinExistence type="inferred from homology"/>
<dbReference type="HOGENOM" id="CLU_014813_0_1_11"/>
<keyword evidence="5 11" id="KW-0378">Hydrolase</keyword>
<comment type="subunit">
    <text evidence="11">This enzyme consists of two polypeptide chains, which are synthesized in precursor form from a single polypeptide.</text>
</comment>
<evidence type="ECO:0000256" key="5">
    <source>
        <dbReference type="ARBA" id="ARBA00022801"/>
    </source>
</evidence>
<evidence type="ECO:0000256" key="8">
    <source>
        <dbReference type="ARBA" id="ARBA00047417"/>
    </source>
</evidence>
<dbReference type="STRING" id="452652.KSE_63980"/>
<gene>
    <name evidence="13" type="primary">ggt</name>
    <name evidence="13" type="ordered locus">KSE_63980</name>
</gene>
<evidence type="ECO:0000256" key="9">
    <source>
        <dbReference type="PIRSR" id="PIRSR600101-1"/>
    </source>
</evidence>
<dbReference type="InterPro" id="IPR029055">
    <property type="entry name" value="Ntn_hydrolases_N"/>
</dbReference>
<name>E4N1X3_KITSK</name>
<organism evidence="13 14">
    <name type="scientific">Kitasatospora setae (strain ATCC 33774 / DSM 43861 / JCM 3304 / KCC A-0304 / NBRC 14216 / KM-6054)</name>
    <name type="common">Streptomyces setae</name>
    <dbReference type="NCBI Taxonomy" id="452652"/>
    <lineage>
        <taxon>Bacteria</taxon>
        <taxon>Bacillati</taxon>
        <taxon>Actinomycetota</taxon>
        <taxon>Actinomycetes</taxon>
        <taxon>Kitasatosporales</taxon>
        <taxon>Streptomycetaceae</taxon>
        <taxon>Kitasatospora</taxon>
    </lineage>
</organism>
<comment type="PTM">
    <text evidence="11">Cleaved by autocatalysis into a large and a small subunit.</text>
</comment>
<evidence type="ECO:0000313" key="13">
    <source>
        <dbReference type="EMBL" id="BAJ32157.1"/>
    </source>
</evidence>
<feature type="signal peptide" evidence="12">
    <location>
        <begin position="1"/>
        <end position="28"/>
    </location>
</feature>
<keyword evidence="14" id="KW-1185">Reference proteome</keyword>
<keyword evidence="4 11" id="KW-0808">Transferase</keyword>
<dbReference type="PANTHER" id="PTHR43199">
    <property type="entry name" value="GLUTATHIONE HYDROLASE"/>
    <property type="match status" value="1"/>
</dbReference>
<dbReference type="eggNOG" id="COG0405">
    <property type="taxonomic scope" value="Bacteria"/>
</dbReference>
<feature type="binding site" evidence="10">
    <location>
        <begin position="475"/>
        <end position="476"/>
    </location>
    <ligand>
        <name>L-glutamate</name>
        <dbReference type="ChEBI" id="CHEBI:29985"/>
    </ligand>
</feature>
<dbReference type="EC" id="2.3.2.2" evidence="11"/>
<dbReference type="NCBIfam" id="TIGR00066">
    <property type="entry name" value="g_glut_trans"/>
    <property type="match status" value="1"/>
</dbReference>
<dbReference type="RefSeq" id="WP_014139453.1">
    <property type="nucleotide sequence ID" value="NC_016109.1"/>
</dbReference>
<dbReference type="Pfam" id="PF01019">
    <property type="entry name" value="G_glu_transpept"/>
    <property type="match status" value="1"/>
</dbReference>
<dbReference type="InterPro" id="IPR043138">
    <property type="entry name" value="GGT_lsub"/>
</dbReference>
<accession>E4N1X3</accession>
<feature type="binding site" evidence="10">
    <location>
        <position position="497"/>
    </location>
    <ligand>
        <name>L-glutamate</name>
        <dbReference type="ChEBI" id="CHEBI:29985"/>
    </ligand>
</feature>
<dbReference type="Proteomes" id="UP000007076">
    <property type="component" value="Chromosome"/>
</dbReference>
<dbReference type="UniPathway" id="UPA00204"/>
<dbReference type="MEROPS" id="T03.001"/>
<dbReference type="PRINTS" id="PR01210">
    <property type="entry name" value="GGTRANSPTASE"/>
</dbReference>
<evidence type="ECO:0000256" key="12">
    <source>
        <dbReference type="SAM" id="SignalP"/>
    </source>
</evidence>
<dbReference type="EC" id="3.4.19.13" evidence="11"/>
<dbReference type="Gene3D" id="1.10.246.130">
    <property type="match status" value="1"/>
</dbReference>
<comment type="catalytic activity">
    <reaction evidence="1 11">
        <text>an S-substituted glutathione + H2O = an S-substituted L-cysteinylglycine + L-glutamate</text>
        <dbReference type="Rhea" id="RHEA:59468"/>
        <dbReference type="ChEBI" id="CHEBI:15377"/>
        <dbReference type="ChEBI" id="CHEBI:29985"/>
        <dbReference type="ChEBI" id="CHEBI:90779"/>
        <dbReference type="ChEBI" id="CHEBI:143103"/>
        <dbReference type="EC" id="3.4.19.13"/>
    </reaction>
</comment>
<comment type="pathway">
    <text evidence="11">Sulfur metabolism; glutathione metabolism.</text>
</comment>
<feature type="chain" id="PRO_5003186320" description="Glutathione hydrolase proenzyme" evidence="12">
    <location>
        <begin position="29"/>
        <end position="598"/>
    </location>
</feature>
<keyword evidence="11" id="KW-0317">Glutathione biosynthesis</keyword>
<feature type="active site" description="Nucleophile" evidence="9">
    <location>
        <position position="409"/>
    </location>
</feature>
<keyword evidence="12" id="KW-0732">Signal</keyword>
<dbReference type="GO" id="GO:0036374">
    <property type="term" value="F:glutathione hydrolase activity"/>
    <property type="evidence" value="ECO:0007669"/>
    <property type="project" value="UniProtKB-UniRule"/>
</dbReference>
<evidence type="ECO:0000256" key="7">
    <source>
        <dbReference type="ARBA" id="ARBA00023315"/>
    </source>
</evidence>
<evidence type="ECO:0000313" key="14">
    <source>
        <dbReference type="Proteomes" id="UP000007076"/>
    </source>
</evidence>